<organism evidence="1 2">
    <name type="scientific">Rosa chinensis</name>
    <name type="common">China rose</name>
    <dbReference type="NCBI Taxonomy" id="74649"/>
    <lineage>
        <taxon>Eukaryota</taxon>
        <taxon>Viridiplantae</taxon>
        <taxon>Streptophyta</taxon>
        <taxon>Embryophyta</taxon>
        <taxon>Tracheophyta</taxon>
        <taxon>Spermatophyta</taxon>
        <taxon>Magnoliopsida</taxon>
        <taxon>eudicotyledons</taxon>
        <taxon>Gunneridae</taxon>
        <taxon>Pentapetalae</taxon>
        <taxon>rosids</taxon>
        <taxon>fabids</taxon>
        <taxon>Rosales</taxon>
        <taxon>Rosaceae</taxon>
        <taxon>Rosoideae</taxon>
        <taxon>Rosoideae incertae sedis</taxon>
        <taxon>Rosa</taxon>
    </lineage>
</organism>
<dbReference type="EMBL" id="PDCK01000039">
    <property type="protein sequence ID" value="PRQ56478.1"/>
    <property type="molecule type" value="Genomic_DNA"/>
</dbReference>
<evidence type="ECO:0000313" key="1">
    <source>
        <dbReference type="EMBL" id="PRQ56478.1"/>
    </source>
</evidence>
<evidence type="ECO:0000313" key="2">
    <source>
        <dbReference type="Proteomes" id="UP000238479"/>
    </source>
</evidence>
<name>A0A2P6SCS2_ROSCH</name>
<dbReference type="Gramene" id="PRQ56478">
    <property type="protein sequence ID" value="PRQ56478"/>
    <property type="gene ID" value="RchiOBHm_Chr1g0336851"/>
</dbReference>
<dbReference type="AlphaFoldDB" id="A0A2P6SCS2"/>
<protein>
    <submittedName>
        <fullName evidence="1">Uncharacterized protein</fullName>
    </submittedName>
</protein>
<proteinExistence type="predicted"/>
<keyword evidence="2" id="KW-1185">Reference proteome</keyword>
<gene>
    <name evidence="1" type="ORF">RchiOBHm_Chr1g0336851</name>
</gene>
<sequence length="78" mass="8756">MLSISWAYFAEESFENRHVKVQRPFFAAGCFALSDDFAGVMLEMLVHMMNLSGTLATIRSVRAPGLCKNLIVTFCCNF</sequence>
<accession>A0A2P6SCS2</accession>
<reference evidence="1 2" key="1">
    <citation type="journal article" date="2018" name="Nat. Genet.">
        <title>The Rosa genome provides new insights in the design of modern roses.</title>
        <authorList>
            <person name="Bendahmane M."/>
        </authorList>
    </citation>
    <scope>NUCLEOTIDE SEQUENCE [LARGE SCALE GENOMIC DNA]</scope>
    <source>
        <strain evidence="2">cv. Old Blush</strain>
    </source>
</reference>
<dbReference type="Proteomes" id="UP000238479">
    <property type="component" value="Chromosome 1"/>
</dbReference>
<comment type="caution">
    <text evidence="1">The sequence shown here is derived from an EMBL/GenBank/DDBJ whole genome shotgun (WGS) entry which is preliminary data.</text>
</comment>